<evidence type="ECO:0000313" key="1">
    <source>
        <dbReference type="EMBL" id="GIY90564.1"/>
    </source>
</evidence>
<accession>A0AAV4X7L1</accession>
<reference evidence="1 2" key="1">
    <citation type="submission" date="2021-06" db="EMBL/GenBank/DDBJ databases">
        <title>Caerostris darwini draft genome.</title>
        <authorList>
            <person name="Kono N."/>
            <person name="Arakawa K."/>
        </authorList>
    </citation>
    <scope>NUCLEOTIDE SEQUENCE [LARGE SCALE GENOMIC DNA]</scope>
</reference>
<dbReference type="EMBL" id="BPLQ01015714">
    <property type="protein sequence ID" value="GIY90564.1"/>
    <property type="molecule type" value="Genomic_DNA"/>
</dbReference>
<name>A0AAV4X7L1_9ARAC</name>
<evidence type="ECO:0000313" key="2">
    <source>
        <dbReference type="Proteomes" id="UP001054837"/>
    </source>
</evidence>
<dbReference type="AlphaFoldDB" id="A0AAV4X7L1"/>
<protein>
    <submittedName>
        <fullName evidence="1">Uncharacterized protein</fullName>
    </submittedName>
</protein>
<keyword evidence="2" id="KW-1185">Reference proteome</keyword>
<comment type="caution">
    <text evidence="1">The sequence shown here is derived from an EMBL/GenBank/DDBJ whole genome shotgun (WGS) entry which is preliminary data.</text>
</comment>
<organism evidence="1 2">
    <name type="scientific">Caerostris darwini</name>
    <dbReference type="NCBI Taxonomy" id="1538125"/>
    <lineage>
        <taxon>Eukaryota</taxon>
        <taxon>Metazoa</taxon>
        <taxon>Ecdysozoa</taxon>
        <taxon>Arthropoda</taxon>
        <taxon>Chelicerata</taxon>
        <taxon>Arachnida</taxon>
        <taxon>Araneae</taxon>
        <taxon>Araneomorphae</taxon>
        <taxon>Entelegynae</taxon>
        <taxon>Araneoidea</taxon>
        <taxon>Araneidae</taxon>
        <taxon>Caerostris</taxon>
    </lineage>
</organism>
<gene>
    <name evidence="1" type="ORF">CDAR_562531</name>
</gene>
<sequence length="149" mass="16647">MSRNDARRKLEIWKTLKPLEGFSRISSFSQIAEISRHGAKEAEGFSLSRMATRHVNGTKSCANSHQENGREKRTGCAHFLISRQKERRTTQHSAVATGAACKIHFISPNVKIISSVNYCSGWFRKGGIGREESVQLYTETSKMIGFQAG</sequence>
<dbReference type="Proteomes" id="UP001054837">
    <property type="component" value="Unassembled WGS sequence"/>
</dbReference>
<proteinExistence type="predicted"/>